<sequence>TQRALGTQPNLRKKNAPPPLPKGQLPFYPNLAYIHQPMHRIGQPGVYRNYHPKYQQFPQHQKYHITLISKTNKTSTTSQNTQLDPINSTTFHQGLPNKTTSSNGMPSSSARKDVTGPPNHLSIISLETRQHPRRACPDGPLVGRQGWDEKDHPHAPWDSNVKNKS</sequence>
<gene>
    <name evidence="2" type="ORF">CCAP1982_LOCUS9897</name>
</gene>
<dbReference type="EMBL" id="CAJHJT010000023">
    <property type="protein sequence ID" value="CAD7001400.1"/>
    <property type="molecule type" value="Genomic_DNA"/>
</dbReference>
<feature type="non-terminal residue" evidence="2">
    <location>
        <position position="1"/>
    </location>
</feature>
<feature type="compositionally biased region" description="Polar residues" evidence="1">
    <location>
        <begin position="84"/>
        <end position="109"/>
    </location>
</feature>
<dbReference type="AlphaFoldDB" id="A0A811UR50"/>
<feature type="region of interest" description="Disordered" evidence="1">
    <location>
        <begin position="74"/>
        <end position="165"/>
    </location>
</feature>
<feature type="compositionally biased region" description="Basic and acidic residues" evidence="1">
    <location>
        <begin position="146"/>
        <end position="155"/>
    </location>
</feature>
<feature type="compositionally biased region" description="Low complexity" evidence="1">
    <location>
        <begin position="74"/>
        <end position="83"/>
    </location>
</feature>
<proteinExistence type="predicted"/>
<feature type="region of interest" description="Disordered" evidence="1">
    <location>
        <begin position="1"/>
        <end position="23"/>
    </location>
</feature>
<organism evidence="2 3">
    <name type="scientific">Ceratitis capitata</name>
    <name type="common">Mediterranean fruit fly</name>
    <name type="synonym">Tephritis capitata</name>
    <dbReference type="NCBI Taxonomy" id="7213"/>
    <lineage>
        <taxon>Eukaryota</taxon>
        <taxon>Metazoa</taxon>
        <taxon>Ecdysozoa</taxon>
        <taxon>Arthropoda</taxon>
        <taxon>Hexapoda</taxon>
        <taxon>Insecta</taxon>
        <taxon>Pterygota</taxon>
        <taxon>Neoptera</taxon>
        <taxon>Endopterygota</taxon>
        <taxon>Diptera</taxon>
        <taxon>Brachycera</taxon>
        <taxon>Muscomorpha</taxon>
        <taxon>Tephritoidea</taxon>
        <taxon>Tephritidae</taxon>
        <taxon>Ceratitis</taxon>
        <taxon>Ceratitis</taxon>
    </lineage>
</organism>
<evidence type="ECO:0000256" key="1">
    <source>
        <dbReference type="SAM" id="MobiDB-lite"/>
    </source>
</evidence>
<protein>
    <submittedName>
        <fullName evidence="2">(Mediterranean fruit fly) hypothetical protein</fullName>
    </submittedName>
</protein>
<feature type="compositionally biased region" description="Polar residues" evidence="1">
    <location>
        <begin position="1"/>
        <end position="10"/>
    </location>
</feature>
<reference evidence="2" key="1">
    <citation type="submission" date="2020-11" db="EMBL/GenBank/DDBJ databases">
        <authorList>
            <person name="Whitehead M."/>
        </authorList>
    </citation>
    <scope>NUCLEOTIDE SEQUENCE</scope>
    <source>
        <strain evidence="2">EGII</strain>
    </source>
</reference>
<keyword evidence="3" id="KW-1185">Reference proteome</keyword>
<name>A0A811UR50_CERCA</name>
<feature type="non-terminal residue" evidence="2">
    <location>
        <position position="165"/>
    </location>
</feature>
<accession>A0A811UR50</accession>
<evidence type="ECO:0000313" key="2">
    <source>
        <dbReference type="EMBL" id="CAD7001400.1"/>
    </source>
</evidence>
<evidence type="ECO:0000313" key="3">
    <source>
        <dbReference type="Proteomes" id="UP000606786"/>
    </source>
</evidence>
<dbReference type="Proteomes" id="UP000606786">
    <property type="component" value="Unassembled WGS sequence"/>
</dbReference>
<comment type="caution">
    <text evidence="2">The sequence shown here is derived from an EMBL/GenBank/DDBJ whole genome shotgun (WGS) entry which is preliminary data.</text>
</comment>